<dbReference type="GeneID" id="63857803"/>
<accession>A0A8G1RUP0</accession>
<dbReference type="Proteomes" id="UP000249789">
    <property type="component" value="Unassembled WGS sequence"/>
</dbReference>
<keyword evidence="1" id="KW-0812">Transmembrane</keyword>
<dbReference type="VEuPathDB" id="FungiDB:BO72DRAFT_305662"/>
<dbReference type="RefSeq" id="XP_040804462.1">
    <property type="nucleotide sequence ID" value="XM_040940470.1"/>
</dbReference>
<gene>
    <name evidence="2" type="ORF">BO72DRAFT_305662</name>
</gene>
<protein>
    <submittedName>
        <fullName evidence="2">Uncharacterized protein</fullName>
    </submittedName>
</protein>
<keyword evidence="1" id="KW-1133">Transmembrane helix</keyword>
<sequence length="71" mass="8009">MIGHGSSEPSNNTFNMISQFPKTFRLHSCLSSYLSSFFLFPSLICLFSSLSSPNLRAMLYTGFEMEWALST</sequence>
<evidence type="ECO:0000256" key="1">
    <source>
        <dbReference type="SAM" id="Phobius"/>
    </source>
</evidence>
<name>A0A8G1RUP0_9EURO</name>
<keyword evidence="3" id="KW-1185">Reference proteome</keyword>
<dbReference type="EMBL" id="KZ824629">
    <property type="protein sequence ID" value="RAK80452.1"/>
    <property type="molecule type" value="Genomic_DNA"/>
</dbReference>
<dbReference type="AlphaFoldDB" id="A0A8G1RUP0"/>
<proteinExistence type="predicted"/>
<evidence type="ECO:0000313" key="2">
    <source>
        <dbReference type="EMBL" id="RAK80452.1"/>
    </source>
</evidence>
<reference evidence="2 3" key="1">
    <citation type="submission" date="2018-02" db="EMBL/GenBank/DDBJ databases">
        <title>The genomes of Aspergillus section Nigri reveals drivers in fungal speciation.</title>
        <authorList>
            <consortium name="DOE Joint Genome Institute"/>
            <person name="Vesth T.C."/>
            <person name="Nybo J."/>
            <person name="Theobald S."/>
            <person name="Brandl J."/>
            <person name="Frisvad J.C."/>
            <person name="Nielsen K.F."/>
            <person name="Lyhne E.K."/>
            <person name="Kogle M.E."/>
            <person name="Kuo A."/>
            <person name="Riley R."/>
            <person name="Clum A."/>
            <person name="Nolan M."/>
            <person name="Lipzen A."/>
            <person name="Salamov A."/>
            <person name="Henrissat B."/>
            <person name="Wiebenga A."/>
            <person name="De vries R.P."/>
            <person name="Grigoriev I.V."/>
            <person name="Mortensen U.H."/>
            <person name="Andersen M.R."/>
            <person name="Baker S.E."/>
        </authorList>
    </citation>
    <scope>NUCLEOTIDE SEQUENCE [LARGE SCALE GENOMIC DNA]</scope>
    <source>
        <strain evidence="2 3">CBS 313.89</strain>
    </source>
</reference>
<organism evidence="2 3">
    <name type="scientific">Aspergillus fijiensis CBS 313.89</name>
    <dbReference type="NCBI Taxonomy" id="1448319"/>
    <lineage>
        <taxon>Eukaryota</taxon>
        <taxon>Fungi</taxon>
        <taxon>Dikarya</taxon>
        <taxon>Ascomycota</taxon>
        <taxon>Pezizomycotina</taxon>
        <taxon>Eurotiomycetes</taxon>
        <taxon>Eurotiomycetidae</taxon>
        <taxon>Eurotiales</taxon>
        <taxon>Aspergillaceae</taxon>
        <taxon>Aspergillus</taxon>
    </lineage>
</organism>
<keyword evidence="1" id="KW-0472">Membrane</keyword>
<feature type="transmembrane region" description="Helical" evidence="1">
    <location>
        <begin position="30"/>
        <end position="50"/>
    </location>
</feature>
<evidence type="ECO:0000313" key="3">
    <source>
        <dbReference type="Proteomes" id="UP000249789"/>
    </source>
</evidence>